<gene>
    <name evidence="1" type="ORF">BJ138DRAFT_1162461</name>
</gene>
<evidence type="ECO:0000313" key="2">
    <source>
        <dbReference type="Proteomes" id="UP000790377"/>
    </source>
</evidence>
<feature type="non-terminal residue" evidence="1">
    <location>
        <position position="249"/>
    </location>
</feature>
<comment type="caution">
    <text evidence="1">The sequence shown here is derived from an EMBL/GenBank/DDBJ whole genome shotgun (WGS) entry which is preliminary data.</text>
</comment>
<reference evidence="1" key="1">
    <citation type="journal article" date="2021" name="New Phytol.">
        <title>Evolutionary innovations through gain and loss of genes in the ectomycorrhizal Boletales.</title>
        <authorList>
            <person name="Wu G."/>
            <person name="Miyauchi S."/>
            <person name="Morin E."/>
            <person name="Kuo A."/>
            <person name="Drula E."/>
            <person name="Varga T."/>
            <person name="Kohler A."/>
            <person name="Feng B."/>
            <person name="Cao Y."/>
            <person name="Lipzen A."/>
            <person name="Daum C."/>
            <person name="Hundley H."/>
            <person name="Pangilinan J."/>
            <person name="Johnson J."/>
            <person name="Barry K."/>
            <person name="LaButti K."/>
            <person name="Ng V."/>
            <person name="Ahrendt S."/>
            <person name="Min B."/>
            <person name="Choi I.G."/>
            <person name="Park H."/>
            <person name="Plett J.M."/>
            <person name="Magnuson J."/>
            <person name="Spatafora J.W."/>
            <person name="Nagy L.G."/>
            <person name="Henrissat B."/>
            <person name="Grigoriev I.V."/>
            <person name="Yang Z.L."/>
            <person name="Xu J."/>
            <person name="Martin F.M."/>
        </authorList>
    </citation>
    <scope>NUCLEOTIDE SEQUENCE</scope>
    <source>
        <strain evidence="1">ATCC 28755</strain>
    </source>
</reference>
<accession>A0ACB8A083</accession>
<organism evidence="1 2">
    <name type="scientific">Hygrophoropsis aurantiaca</name>
    <dbReference type="NCBI Taxonomy" id="72124"/>
    <lineage>
        <taxon>Eukaryota</taxon>
        <taxon>Fungi</taxon>
        <taxon>Dikarya</taxon>
        <taxon>Basidiomycota</taxon>
        <taxon>Agaricomycotina</taxon>
        <taxon>Agaricomycetes</taxon>
        <taxon>Agaricomycetidae</taxon>
        <taxon>Boletales</taxon>
        <taxon>Coniophorineae</taxon>
        <taxon>Hygrophoropsidaceae</taxon>
        <taxon>Hygrophoropsis</taxon>
    </lineage>
</organism>
<sequence>MALNSAERVQIQTSKYANVGAFAILAFDYCITFESETRWVWGRKWDIVRIIFTFSRYLPFIGAGMTVYAATHTSGGYLAGLEDNIIHIIGIVAAEGLLILRIYAFWKCNKKLLIGLLAYAIATLAAAATVELVPFNLIPGTTPSGDTGGFEASRNSAIVYSLLMAYEFVLLSLIIYKKWTSYREISDSMVNKVYQDGVFYIACIAFVTMMNLIFSAALPITYSDLLDLLQIVLHSVLASRILFGLRESN</sequence>
<keyword evidence="2" id="KW-1185">Reference proteome</keyword>
<name>A0ACB8A083_9AGAM</name>
<dbReference type="EMBL" id="MU268008">
    <property type="protein sequence ID" value="KAH7906521.1"/>
    <property type="molecule type" value="Genomic_DNA"/>
</dbReference>
<protein>
    <submittedName>
        <fullName evidence="1">Uncharacterized protein</fullName>
    </submittedName>
</protein>
<dbReference type="Proteomes" id="UP000790377">
    <property type="component" value="Unassembled WGS sequence"/>
</dbReference>
<evidence type="ECO:0000313" key="1">
    <source>
        <dbReference type="EMBL" id="KAH7906521.1"/>
    </source>
</evidence>
<proteinExistence type="predicted"/>